<accession>A0A382N518</accession>
<feature type="transmembrane region" description="Helical" evidence="1">
    <location>
        <begin position="204"/>
        <end position="224"/>
    </location>
</feature>
<gene>
    <name evidence="2" type="ORF">METZ01_LOCUS309123</name>
</gene>
<reference evidence="2" key="1">
    <citation type="submission" date="2018-05" db="EMBL/GenBank/DDBJ databases">
        <authorList>
            <person name="Lanie J.A."/>
            <person name="Ng W.-L."/>
            <person name="Kazmierczak K.M."/>
            <person name="Andrzejewski T.M."/>
            <person name="Davidsen T.M."/>
            <person name="Wayne K.J."/>
            <person name="Tettelin H."/>
            <person name="Glass J.I."/>
            <person name="Rusch D."/>
            <person name="Podicherti R."/>
            <person name="Tsui H.-C.T."/>
            <person name="Winkler M.E."/>
        </authorList>
    </citation>
    <scope>NUCLEOTIDE SEQUENCE</scope>
</reference>
<feature type="non-terminal residue" evidence="2">
    <location>
        <position position="264"/>
    </location>
</feature>
<proteinExistence type="predicted"/>
<name>A0A382N518_9ZZZZ</name>
<evidence type="ECO:0000313" key="2">
    <source>
        <dbReference type="EMBL" id="SVC56269.1"/>
    </source>
</evidence>
<dbReference type="AlphaFoldDB" id="A0A382N518"/>
<organism evidence="2">
    <name type="scientific">marine metagenome</name>
    <dbReference type="NCBI Taxonomy" id="408172"/>
    <lineage>
        <taxon>unclassified sequences</taxon>
        <taxon>metagenomes</taxon>
        <taxon>ecological metagenomes</taxon>
    </lineage>
</organism>
<sequence>MKNIQLVIKSKRQTVFYLGIVVILGLGLRFYYFPHDIPIVTDGFFSFVYALKTVFDGNLPIGYTVTNTGWSNFLSLFFVFADTSNPLHLMDIQRTLSIVLSALTAIPAFFIFRRFVDTRWALFGSFLLAVEPRLLIISLEGINYSLFFFLFVLTITFFLKKTNFWLFLSFVCIACSTLVRSEGLLLVIPLSIMYFIRFRDKKSILRFLGMIFVFAIIILSVGILRIQATENICNESFFGVTCGQDGFSSHFFGGSSLLQKYVIS</sequence>
<feature type="transmembrane region" description="Helical" evidence="1">
    <location>
        <begin position="134"/>
        <end position="159"/>
    </location>
</feature>
<evidence type="ECO:0000256" key="1">
    <source>
        <dbReference type="SAM" id="Phobius"/>
    </source>
</evidence>
<feature type="transmembrane region" description="Helical" evidence="1">
    <location>
        <begin position="95"/>
        <end position="113"/>
    </location>
</feature>
<feature type="transmembrane region" description="Helical" evidence="1">
    <location>
        <begin position="15"/>
        <end position="33"/>
    </location>
</feature>
<keyword evidence="1" id="KW-1133">Transmembrane helix</keyword>
<protein>
    <submittedName>
        <fullName evidence="2">Uncharacterized protein</fullName>
    </submittedName>
</protein>
<feature type="transmembrane region" description="Helical" evidence="1">
    <location>
        <begin position="165"/>
        <end position="192"/>
    </location>
</feature>
<keyword evidence="1" id="KW-0812">Transmembrane</keyword>
<dbReference type="EMBL" id="UINC01098053">
    <property type="protein sequence ID" value="SVC56269.1"/>
    <property type="molecule type" value="Genomic_DNA"/>
</dbReference>
<keyword evidence="1" id="KW-0472">Membrane</keyword>